<dbReference type="Gene3D" id="2.170.270.10">
    <property type="entry name" value="SET domain"/>
    <property type="match status" value="1"/>
</dbReference>
<dbReference type="EMBL" id="UINC01036982">
    <property type="protein sequence ID" value="SVB31777.1"/>
    <property type="molecule type" value="Genomic_DNA"/>
</dbReference>
<keyword evidence="5" id="KW-0949">S-adenosyl-L-methionine</keyword>
<accession>A0A382D2G1</accession>
<dbReference type="InterPro" id="IPR001214">
    <property type="entry name" value="SET_dom"/>
</dbReference>
<evidence type="ECO:0000256" key="4">
    <source>
        <dbReference type="ARBA" id="ARBA00022679"/>
    </source>
</evidence>
<proteinExistence type="predicted"/>
<comment type="subcellular location">
    <subcellularLocation>
        <location evidence="1">Chromosome</location>
    </subcellularLocation>
</comment>
<dbReference type="SUPFAM" id="SSF82199">
    <property type="entry name" value="SET domain"/>
    <property type="match status" value="1"/>
</dbReference>
<dbReference type="InterPro" id="IPR003616">
    <property type="entry name" value="Post-SET_dom"/>
</dbReference>
<dbReference type="Pfam" id="PF00856">
    <property type="entry name" value="SET"/>
    <property type="match status" value="1"/>
</dbReference>
<evidence type="ECO:0000256" key="3">
    <source>
        <dbReference type="ARBA" id="ARBA00022603"/>
    </source>
</evidence>
<evidence type="ECO:0000313" key="8">
    <source>
        <dbReference type="EMBL" id="SVB31777.1"/>
    </source>
</evidence>
<evidence type="ECO:0000256" key="2">
    <source>
        <dbReference type="ARBA" id="ARBA00022454"/>
    </source>
</evidence>
<dbReference type="PANTHER" id="PTHR22884">
    <property type="entry name" value="SET DOMAIN PROTEINS"/>
    <property type="match status" value="1"/>
</dbReference>
<dbReference type="SMART" id="SM00317">
    <property type="entry name" value="SET"/>
    <property type="match status" value="1"/>
</dbReference>
<dbReference type="GO" id="GO:0032259">
    <property type="term" value="P:methylation"/>
    <property type="evidence" value="ECO:0007669"/>
    <property type="project" value="UniProtKB-KW"/>
</dbReference>
<feature type="domain" description="SET" evidence="6">
    <location>
        <begin position="3"/>
        <end position="121"/>
    </location>
</feature>
<evidence type="ECO:0000256" key="5">
    <source>
        <dbReference type="ARBA" id="ARBA00022691"/>
    </source>
</evidence>
<gene>
    <name evidence="8" type="ORF">METZ01_LOCUS184631</name>
</gene>
<keyword evidence="4" id="KW-0808">Transferase</keyword>
<feature type="domain" description="Post-SET" evidence="7">
    <location>
        <begin position="129"/>
        <end position="145"/>
    </location>
</feature>
<evidence type="ECO:0000256" key="1">
    <source>
        <dbReference type="ARBA" id="ARBA00004286"/>
    </source>
</evidence>
<dbReference type="InterPro" id="IPR046341">
    <property type="entry name" value="SET_dom_sf"/>
</dbReference>
<reference evidence="8" key="1">
    <citation type="submission" date="2018-05" db="EMBL/GenBank/DDBJ databases">
        <authorList>
            <person name="Lanie J.A."/>
            <person name="Ng W.-L."/>
            <person name="Kazmierczak K.M."/>
            <person name="Andrzejewski T.M."/>
            <person name="Davidsen T.M."/>
            <person name="Wayne K.J."/>
            <person name="Tettelin H."/>
            <person name="Glass J.I."/>
            <person name="Rusch D."/>
            <person name="Podicherti R."/>
            <person name="Tsui H.-C.T."/>
            <person name="Winkler M.E."/>
        </authorList>
    </citation>
    <scope>NUCLEOTIDE SEQUENCE</scope>
</reference>
<dbReference type="AlphaFoldDB" id="A0A382D2G1"/>
<name>A0A382D2G1_9ZZZZ</name>
<evidence type="ECO:0000259" key="6">
    <source>
        <dbReference type="PROSITE" id="PS50280"/>
    </source>
</evidence>
<dbReference type="GO" id="GO:0005694">
    <property type="term" value="C:chromosome"/>
    <property type="evidence" value="ECO:0007669"/>
    <property type="project" value="UniProtKB-SubCell"/>
</dbReference>
<keyword evidence="2" id="KW-0158">Chromosome</keyword>
<protein>
    <recommendedName>
        <fullName evidence="9">SET domain-containing protein</fullName>
    </recommendedName>
</protein>
<sequence length="161" mass="18707">MKQLWKKKKSKVHGSGLFASQDIKKNSQVIEYIGDKVTKKEGDKRADKQINKAKKNKNNGMVYIFELNKRYDIDGGVPLNHARLINHSCDPNLEVEIDNNRIWISAIKNIKKDEELSYNYGYSYDTDYVDHPCKCGSSKCVGYILDDIHWPKLKKKKKKKN</sequence>
<dbReference type="InterPro" id="IPR050777">
    <property type="entry name" value="SET2_Histone-Lys_MeTrsfase"/>
</dbReference>
<organism evidence="8">
    <name type="scientific">marine metagenome</name>
    <dbReference type="NCBI Taxonomy" id="408172"/>
    <lineage>
        <taxon>unclassified sequences</taxon>
        <taxon>metagenomes</taxon>
        <taxon>ecological metagenomes</taxon>
    </lineage>
</organism>
<dbReference type="GO" id="GO:0008168">
    <property type="term" value="F:methyltransferase activity"/>
    <property type="evidence" value="ECO:0007669"/>
    <property type="project" value="UniProtKB-KW"/>
</dbReference>
<evidence type="ECO:0008006" key="9">
    <source>
        <dbReference type="Google" id="ProtNLM"/>
    </source>
</evidence>
<dbReference type="PROSITE" id="PS50868">
    <property type="entry name" value="POST_SET"/>
    <property type="match status" value="1"/>
</dbReference>
<dbReference type="PROSITE" id="PS50280">
    <property type="entry name" value="SET"/>
    <property type="match status" value="1"/>
</dbReference>
<evidence type="ECO:0000259" key="7">
    <source>
        <dbReference type="PROSITE" id="PS50868"/>
    </source>
</evidence>
<keyword evidence="3" id="KW-0489">Methyltransferase</keyword>